<comment type="caution">
    <text evidence="2">The sequence shown here is derived from an EMBL/GenBank/DDBJ whole genome shotgun (WGS) entry which is preliminary data.</text>
</comment>
<protein>
    <submittedName>
        <fullName evidence="2">Helix-turn-helix domain-containing protein</fullName>
    </submittedName>
</protein>
<feature type="domain" description="Insertion element IS150 protein InsJ-like helix-turn-helix" evidence="1">
    <location>
        <begin position="28"/>
        <end position="61"/>
    </location>
</feature>
<reference evidence="2 3" key="1">
    <citation type="submission" date="2022-07" db="EMBL/GenBank/DDBJ databases">
        <title>Mucilaginibacter sp. JC4.</title>
        <authorList>
            <person name="Le V."/>
            <person name="Ko S.-R."/>
            <person name="Ahn C.-Y."/>
            <person name="Oh H.-M."/>
        </authorList>
    </citation>
    <scope>NUCLEOTIDE SEQUENCE [LARGE SCALE GENOMIC DNA]</scope>
    <source>
        <strain evidence="2 3">JC4</strain>
    </source>
</reference>
<evidence type="ECO:0000313" key="2">
    <source>
        <dbReference type="EMBL" id="MCQ6959214.1"/>
    </source>
</evidence>
<dbReference type="RefSeq" id="WP_256539401.1">
    <property type="nucleotide sequence ID" value="NZ_JANHOH010000002.1"/>
</dbReference>
<sequence length="148" mass="16923">MKDSSISLFDTISTIGGNLSTESELNLHRGKVVEYIARRHPMGLSAICRKLGISRRTLYNWFEKEALPHYVIAQLGSVIDHDFTVEFPGEACKVKRPDNDHAIGDICDIEEEAQVHFWMNKYIDLLEKFNQSLLLKHESNTQKESSDT</sequence>
<dbReference type="InterPro" id="IPR009057">
    <property type="entry name" value="Homeodomain-like_sf"/>
</dbReference>
<dbReference type="EMBL" id="JANHOH010000002">
    <property type="protein sequence ID" value="MCQ6959214.1"/>
    <property type="molecule type" value="Genomic_DNA"/>
</dbReference>
<keyword evidence="3" id="KW-1185">Reference proteome</keyword>
<dbReference type="InterPro" id="IPR055247">
    <property type="entry name" value="InsJ-like_HTH"/>
</dbReference>
<gene>
    <name evidence="2" type="ORF">NPE20_14655</name>
</gene>
<organism evidence="2 3">
    <name type="scientific">Mucilaginibacter aquariorum</name>
    <dbReference type="NCBI Taxonomy" id="2967225"/>
    <lineage>
        <taxon>Bacteria</taxon>
        <taxon>Pseudomonadati</taxon>
        <taxon>Bacteroidota</taxon>
        <taxon>Sphingobacteriia</taxon>
        <taxon>Sphingobacteriales</taxon>
        <taxon>Sphingobacteriaceae</taxon>
        <taxon>Mucilaginibacter</taxon>
    </lineage>
</organism>
<dbReference type="SUPFAM" id="SSF46689">
    <property type="entry name" value="Homeodomain-like"/>
    <property type="match status" value="1"/>
</dbReference>
<name>A0ABT1T3N6_9SPHI</name>
<proteinExistence type="predicted"/>
<accession>A0ABT1T3N6</accession>
<evidence type="ECO:0000259" key="1">
    <source>
        <dbReference type="Pfam" id="PF13518"/>
    </source>
</evidence>
<evidence type="ECO:0000313" key="3">
    <source>
        <dbReference type="Proteomes" id="UP001204376"/>
    </source>
</evidence>
<dbReference type="Pfam" id="PF13518">
    <property type="entry name" value="HTH_28"/>
    <property type="match status" value="1"/>
</dbReference>
<dbReference type="Proteomes" id="UP001204376">
    <property type="component" value="Unassembled WGS sequence"/>
</dbReference>